<name>A0ACB6ZDN8_THEGA</name>
<evidence type="ECO:0000313" key="1">
    <source>
        <dbReference type="EMBL" id="KAF9647677.1"/>
    </source>
</evidence>
<accession>A0ACB6ZDN8</accession>
<keyword evidence="2" id="KW-1185">Reference proteome</keyword>
<sequence length="59" mass="6885">VEWEGTAEWVAWNPPYILIDSRFIGIRHVETGHLVQIISGKDMQCIWDGRDRSTRTKDT</sequence>
<feature type="non-terminal residue" evidence="1">
    <location>
        <position position="1"/>
    </location>
</feature>
<protein>
    <submittedName>
        <fullName evidence="1">Uncharacterized protein</fullName>
    </submittedName>
</protein>
<evidence type="ECO:0000313" key="2">
    <source>
        <dbReference type="Proteomes" id="UP000886501"/>
    </source>
</evidence>
<dbReference type="EMBL" id="MU118028">
    <property type="protein sequence ID" value="KAF9647677.1"/>
    <property type="molecule type" value="Genomic_DNA"/>
</dbReference>
<gene>
    <name evidence="1" type="ORF">BDM02DRAFT_3097703</name>
</gene>
<dbReference type="Proteomes" id="UP000886501">
    <property type="component" value="Unassembled WGS sequence"/>
</dbReference>
<comment type="caution">
    <text evidence="1">The sequence shown here is derived from an EMBL/GenBank/DDBJ whole genome shotgun (WGS) entry which is preliminary data.</text>
</comment>
<reference evidence="1" key="1">
    <citation type="submission" date="2019-10" db="EMBL/GenBank/DDBJ databases">
        <authorList>
            <consortium name="DOE Joint Genome Institute"/>
            <person name="Kuo A."/>
            <person name="Miyauchi S."/>
            <person name="Kiss E."/>
            <person name="Drula E."/>
            <person name="Kohler A."/>
            <person name="Sanchez-Garcia M."/>
            <person name="Andreopoulos B."/>
            <person name="Barry K.W."/>
            <person name="Bonito G."/>
            <person name="Buee M."/>
            <person name="Carver A."/>
            <person name="Chen C."/>
            <person name="Cichocki N."/>
            <person name="Clum A."/>
            <person name="Culley D."/>
            <person name="Crous P.W."/>
            <person name="Fauchery L."/>
            <person name="Girlanda M."/>
            <person name="Hayes R."/>
            <person name="Keri Z."/>
            <person name="Labutti K."/>
            <person name="Lipzen A."/>
            <person name="Lombard V."/>
            <person name="Magnuson J."/>
            <person name="Maillard F."/>
            <person name="Morin E."/>
            <person name="Murat C."/>
            <person name="Nolan M."/>
            <person name="Ohm R."/>
            <person name="Pangilinan J."/>
            <person name="Pereira M."/>
            <person name="Perotto S."/>
            <person name="Peter M."/>
            <person name="Riley R."/>
            <person name="Sitrit Y."/>
            <person name="Stielow B."/>
            <person name="Szollosi G."/>
            <person name="Zifcakova L."/>
            <person name="Stursova M."/>
            <person name="Spatafora J.W."/>
            <person name="Tedersoo L."/>
            <person name="Vaario L.-M."/>
            <person name="Yamada A."/>
            <person name="Yan M."/>
            <person name="Wang P."/>
            <person name="Xu J."/>
            <person name="Bruns T."/>
            <person name="Baldrian P."/>
            <person name="Vilgalys R."/>
            <person name="Henrissat B."/>
            <person name="Grigoriev I.V."/>
            <person name="Hibbett D."/>
            <person name="Nagy L.G."/>
            <person name="Martin F.M."/>
        </authorList>
    </citation>
    <scope>NUCLEOTIDE SEQUENCE</scope>
    <source>
        <strain evidence="1">P2</strain>
    </source>
</reference>
<proteinExistence type="predicted"/>
<organism evidence="1 2">
    <name type="scientific">Thelephora ganbajun</name>
    <name type="common">Ganba fungus</name>
    <dbReference type="NCBI Taxonomy" id="370292"/>
    <lineage>
        <taxon>Eukaryota</taxon>
        <taxon>Fungi</taxon>
        <taxon>Dikarya</taxon>
        <taxon>Basidiomycota</taxon>
        <taxon>Agaricomycotina</taxon>
        <taxon>Agaricomycetes</taxon>
        <taxon>Thelephorales</taxon>
        <taxon>Thelephoraceae</taxon>
        <taxon>Thelephora</taxon>
    </lineage>
</organism>
<reference evidence="1" key="2">
    <citation type="journal article" date="2020" name="Nat. Commun.">
        <title>Large-scale genome sequencing of mycorrhizal fungi provides insights into the early evolution of symbiotic traits.</title>
        <authorList>
            <person name="Miyauchi S."/>
            <person name="Kiss E."/>
            <person name="Kuo A."/>
            <person name="Drula E."/>
            <person name="Kohler A."/>
            <person name="Sanchez-Garcia M."/>
            <person name="Morin E."/>
            <person name="Andreopoulos B."/>
            <person name="Barry K.W."/>
            <person name="Bonito G."/>
            <person name="Buee M."/>
            <person name="Carver A."/>
            <person name="Chen C."/>
            <person name="Cichocki N."/>
            <person name="Clum A."/>
            <person name="Culley D."/>
            <person name="Crous P.W."/>
            <person name="Fauchery L."/>
            <person name="Girlanda M."/>
            <person name="Hayes R.D."/>
            <person name="Keri Z."/>
            <person name="LaButti K."/>
            <person name="Lipzen A."/>
            <person name="Lombard V."/>
            <person name="Magnuson J."/>
            <person name="Maillard F."/>
            <person name="Murat C."/>
            <person name="Nolan M."/>
            <person name="Ohm R.A."/>
            <person name="Pangilinan J."/>
            <person name="Pereira M.F."/>
            <person name="Perotto S."/>
            <person name="Peter M."/>
            <person name="Pfister S."/>
            <person name="Riley R."/>
            <person name="Sitrit Y."/>
            <person name="Stielow J.B."/>
            <person name="Szollosi G."/>
            <person name="Zifcakova L."/>
            <person name="Stursova M."/>
            <person name="Spatafora J.W."/>
            <person name="Tedersoo L."/>
            <person name="Vaario L.M."/>
            <person name="Yamada A."/>
            <person name="Yan M."/>
            <person name="Wang P."/>
            <person name="Xu J."/>
            <person name="Bruns T."/>
            <person name="Baldrian P."/>
            <person name="Vilgalys R."/>
            <person name="Dunand C."/>
            <person name="Henrissat B."/>
            <person name="Grigoriev I.V."/>
            <person name="Hibbett D."/>
            <person name="Nagy L.G."/>
            <person name="Martin F.M."/>
        </authorList>
    </citation>
    <scope>NUCLEOTIDE SEQUENCE</scope>
    <source>
        <strain evidence="1">P2</strain>
    </source>
</reference>